<dbReference type="InterPro" id="IPR027417">
    <property type="entry name" value="P-loop_NTPase"/>
</dbReference>
<dbReference type="InterPro" id="IPR017871">
    <property type="entry name" value="ABC_transporter-like_CS"/>
</dbReference>
<dbReference type="InterPro" id="IPR003593">
    <property type="entry name" value="AAA+_ATPase"/>
</dbReference>
<keyword evidence="1" id="KW-0813">Transport</keyword>
<organism evidence="5 6">
    <name type="scientific">Natranaerovirga hydrolytica</name>
    <dbReference type="NCBI Taxonomy" id="680378"/>
    <lineage>
        <taxon>Bacteria</taxon>
        <taxon>Bacillati</taxon>
        <taxon>Bacillota</taxon>
        <taxon>Clostridia</taxon>
        <taxon>Lachnospirales</taxon>
        <taxon>Natranaerovirgaceae</taxon>
        <taxon>Natranaerovirga</taxon>
    </lineage>
</organism>
<evidence type="ECO:0000313" key="6">
    <source>
        <dbReference type="Proteomes" id="UP000294545"/>
    </source>
</evidence>
<dbReference type="InterPro" id="IPR051782">
    <property type="entry name" value="ABC_Transporter_VariousFunc"/>
</dbReference>
<dbReference type="Pfam" id="PF00005">
    <property type="entry name" value="ABC_tran"/>
    <property type="match status" value="1"/>
</dbReference>
<dbReference type="CDD" id="cd03230">
    <property type="entry name" value="ABC_DR_subfamily_A"/>
    <property type="match status" value="1"/>
</dbReference>
<dbReference type="PANTHER" id="PTHR42939:SF1">
    <property type="entry name" value="ABC TRANSPORTER ATP-BINDING PROTEIN ALBC-RELATED"/>
    <property type="match status" value="1"/>
</dbReference>
<dbReference type="Proteomes" id="UP000294545">
    <property type="component" value="Unassembled WGS sequence"/>
</dbReference>
<proteinExistence type="predicted"/>
<keyword evidence="6" id="KW-1185">Reference proteome</keyword>
<protein>
    <submittedName>
        <fullName evidence="5">ABC-2 type transport system ATP-binding protein</fullName>
    </submittedName>
</protein>
<reference evidence="5 6" key="1">
    <citation type="submission" date="2019-03" db="EMBL/GenBank/DDBJ databases">
        <title>Genomic Encyclopedia of Type Strains, Phase IV (KMG-IV): sequencing the most valuable type-strain genomes for metagenomic binning, comparative biology and taxonomic classification.</title>
        <authorList>
            <person name="Goeker M."/>
        </authorList>
    </citation>
    <scope>NUCLEOTIDE SEQUENCE [LARGE SCALE GENOMIC DNA]</scope>
    <source>
        <strain evidence="5 6">DSM 24176</strain>
    </source>
</reference>
<keyword evidence="3 5" id="KW-0067">ATP-binding</keyword>
<dbReference type="PANTHER" id="PTHR42939">
    <property type="entry name" value="ABC TRANSPORTER ATP-BINDING PROTEIN ALBC-RELATED"/>
    <property type="match status" value="1"/>
</dbReference>
<dbReference type="PROSITE" id="PS50893">
    <property type="entry name" value="ABC_TRANSPORTER_2"/>
    <property type="match status" value="1"/>
</dbReference>
<evidence type="ECO:0000313" key="5">
    <source>
        <dbReference type="EMBL" id="TCK98775.1"/>
    </source>
</evidence>
<comment type="caution">
    <text evidence="5">The sequence shown here is derived from an EMBL/GenBank/DDBJ whole genome shotgun (WGS) entry which is preliminary data.</text>
</comment>
<gene>
    <name evidence="5" type="ORF">EDC19_1210</name>
</gene>
<dbReference type="AlphaFoldDB" id="A0A4R1MZZ2"/>
<dbReference type="InterPro" id="IPR003439">
    <property type="entry name" value="ABC_transporter-like_ATP-bd"/>
</dbReference>
<dbReference type="Gene3D" id="3.40.50.300">
    <property type="entry name" value="P-loop containing nucleotide triphosphate hydrolases"/>
    <property type="match status" value="1"/>
</dbReference>
<dbReference type="GO" id="GO:0016887">
    <property type="term" value="F:ATP hydrolysis activity"/>
    <property type="evidence" value="ECO:0007669"/>
    <property type="project" value="InterPro"/>
</dbReference>
<dbReference type="RefSeq" id="WP_132281901.1">
    <property type="nucleotide sequence ID" value="NZ_SMGQ01000011.1"/>
</dbReference>
<evidence type="ECO:0000256" key="3">
    <source>
        <dbReference type="ARBA" id="ARBA00022840"/>
    </source>
</evidence>
<keyword evidence="2" id="KW-0547">Nucleotide-binding</keyword>
<dbReference type="EMBL" id="SMGQ01000011">
    <property type="protein sequence ID" value="TCK98775.1"/>
    <property type="molecule type" value="Genomic_DNA"/>
</dbReference>
<dbReference type="PROSITE" id="PS00211">
    <property type="entry name" value="ABC_TRANSPORTER_1"/>
    <property type="match status" value="1"/>
</dbReference>
<sequence>MIEIKNLTKKYNEQTIAVNHLNMTIQDGDIYGFVGANGAGKSTTIKSIVGIHDFDDGEIFIEGKSILEDPVNCKKELAFVPDSPNLYDNLTGLQYINFISNIYEVPLVIRRANIEKYGNLLNMTSKLNDLISSYSHGMKQRITLIAALVHEPKIFILDEPFVGLDPTATIQLRKIMSEHAKKGGIVFFSSHVLEVIEKLCNKVAIIHHGELIKHGKTKDVLGDKNLEDIFMEVQND</sequence>
<dbReference type="OrthoDB" id="9775135at2"/>
<evidence type="ECO:0000259" key="4">
    <source>
        <dbReference type="PROSITE" id="PS50893"/>
    </source>
</evidence>
<dbReference type="SMART" id="SM00382">
    <property type="entry name" value="AAA"/>
    <property type="match status" value="1"/>
</dbReference>
<evidence type="ECO:0000256" key="1">
    <source>
        <dbReference type="ARBA" id="ARBA00022448"/>
    </source>
</evidence>
<name>A0A4R1MZZ2_9FIRM</name>
<evidence type="ECO:0000256" key="2">
    <source>
        <dbReference type="ARBA" id="ARBA00022741"/>
    </source>
</evidence>
<feature type="domain" description="ABC transporter" evidence="4">
    <location>
        <begin position="2"/>
        <end position="233"/>
    </location>
</feature>
<dbReference type="SUPFAM" id="SSF52540">
    <property type="entry name" value="P-loop containing nucleoside triphosphate hydrolases"/>
    <property type="match status" value="1"/>
</dbReference>
<accession>A0A4R1MZZ2</accession>
<dbReference type="GO" id="GO:0005524">
    <property type="term" value="F:ATP binding"/>
    <property type="evidence" value="ECO:0007669"/>
    <property type="project" value="UniProtKB-KW"/>
</dbReference>